<dbReference type="RefSeq" id="WP_006949298.1">
    <property type="nucleotide sequence ID" value="NZ_BAJI01000003.1"/>
</dbReference>
<dbReference type="InterPro" id="IPR050750">
    <property type="entry name" value="C5-MTase"/>
</dbReference>
<dbReference type="PRINTS" id="PR00105">
    <property type="entry name" value="C5METTRFRASE"/>
</dbReference>
<evidence type="ECO:0000256" key="5">
    <source>
        <dbReference type="ARBA" id="ARBA00022747"/>
    </source>
</evidence>
<dbReference type="PROSITE" id="PS51679">
    <property type="entry name" value="SAM_MT_C5"/>
    <property type="match status" value="1"/>
</dbReference>
<dbReference type="InterPro" id="IPR018117">
    <property type="entry name" value="C5_DNA_meth_AS"/>
</dbReference>
<evidence type="ECO:0000313" key="10">
    <source>
        <dbReference type="Proteomes" id="UP000004394"/>
    </source>
</evidence>
<proteinExistence type="inferred from homology"/>
<dbReference type="Gene3D" id="3.40.50.150">
    <property type="entry name" value="Vaccinia Virus protein VP39"/>
    <property type="match status" value="1"/>
</dbReference>
<dbReference type="Pfam" id="PF00145">
    <property type="entry name" value="DNA_methylase"/>
    <property type="match status" value="2"/>
</dbReference>
<accession>E0NSS6</accession>
<evidence type="ECO:0000256" key="6">
    <source>
        <dbReference type="ARBA" id="ARBA00047422"/>
    </source>
</evidence>
<evidence type="ECO:0000313" key="9">
    <source>
        <dbReference type="EMBL" id="EFM01790.1"/>
    </source>
</evidence>
<comment type="caution">
    <text evidence="9">The sequence shown here is derived from an EMBL/GenBank/DDBJ whole genome shotgun (WGS) entry which is preliminary data.</text>
</comment>
<dbReference type="BioCyc" id="PMAR862515-HMP:GMOO-1301-MONOMER"/>
<dbReference type="OrthoDB" id="32195at2"/>
<dbReference type="InterPro" id="IPR001525">
    <property type="entry name" value="C5_MeTfrase"/>
</dbReference>
<evidence type="ECO:0000256" key="1">
    <source>
        <dbReference type="ARBA" id="ARBA00011975"/>
    </source>
</evidence>
<dbReference type="EMBL" id="AEEI01000043">
    <property type="protein sequence ID" value="EFM01790.1"/>
    <property type="molecule type" value="Genomic_DNA"/>
</dbReference>
<evidence type="ECO:0000256" key="8">
    <source>
        <dbReference type="SAM" id="MobiDB-lite"/>
    </source>
</evidence>
<keyword evidence="10" id="KW-1185">Reference proteome</keyword>
<dbReference type="HOGENOM" id="CLU_006958_5_2_10"/>
<dbReference type="InterPro" id="IPR029063">
    <property type="entry name" value="SAM-dependent_MTases_sf"/>
</dbReference>
<dbReference type="PROSITE" id="PS00094">
    <property type="entry name" value="C5_MTASE_1"/>
    <property type="match status" value="1"/>
</dbReference>
<keyword evidence="5" id="KW-0680">Restriction system</keyword>
<dbReference type="AlphaFoldDB" id="E0NSS6"/>
<dbReference type="STRING" id="862515.HMPREF0658_1278"/>
<keyword evidence="3 7" id="KW-0808">Transferase</keyword>
<keyword evidence="4 7" id="KW-0949">S-adenosyl-L-methionine</keyword>
<dbReference type="SUPFAM" id="SSF53335">
    <property type="entry name" value="S-adenosyl-L-methionine-dependent methyltransferases"/>
    <property type="match status" value="1"/>
</dbReference>
<name>E0NSS6_9BACT</name>
<feature type="compositionally biased region" description="Polar residues" evidence="8">
    <location>
        <begin position="264"/>
        <end position="278"/>
    </location>
</feature>
<dbReference type="PANTHER" id="PTHR46098:SF1">
    <property type="entry name" value="TRNA (CYTOSINE(38)-C(5))-METHYLTRANSFERASE"/>
    <property type="match status" value="1"/>
</dbReference>
<feature type="compositionally biased region" description="Polar residues" evidence="8">
    <location>
        <begin position="395"/>
        <end position="405"/>
    </location>
</feature>
<dbReference type="EC" id="2.1.1.37" evidence="1"/>
<keyword evidence="2 7" id="KW-0489">Methyltransferase</keyword>
<reference evidence="9" key="1">
    <citation type="submission" date="2010-07" db="EMBL/GenBank/DDBJ databases">
        <authorList>
            <person name="Muzny D."/>
            <person name="Qin X."/>
            <person name="Deng J."/>
            <person name="Jiang H."/>
            <person name="Liu Y."/>
            <person name="Qu J."/>
            <person name="Song X.-Z."/>
            <person name="Zhang L."/>
            <person name="Thornton R."/>
            <person name="Coyle M."/>
            <person name="Francisco L."/>
            <person name="Jackson L."/>
            <person name="Javaid M."/>
            <person name="Korchina V."/>
            <person name="Kovar C."/>
            <person name="Mata R."/>
            <person name="Mathew T."/>
            <person name="Ngo R."/>
            <person name="Nguyen L."/>
            <person name="Nguyen N."/>
            <person name="Okwuonu G."/>
            <person name="Ongeri F."/>
            <person name="Pham C."/>
            <person name="Simmons D."/>
            <person name="Wilczek-Boney K."/>
            <person name="Hale W."/>
            <person name="Jakkamsetti A."/>
            <person name="Pham P."/>
            <person name="Ruth R."/>
            <person name="San Lucas F."/>
            <person name="Warren J."/>
            <person name="Zhang J."/>
            <person name="Zhao Z."/>
            <person name="Zhou C."/>
            <person name="Zhu D."/>
            <person name="Lee S."/>
            <person name="Bess C."/>
            <person name="Blankenburg K."/>
            <person name="Forbes L."/>
            <person name="Fu Q."/>
            <person name="Gubbala S."/>
            <person name="Hirani K."/>
            <person name="Jayaseelan J.C."/>
            <person name="Lara F."/>
            <person name="Munidasa M."/>
            <person name="Palculict T."/>
            <person name="Patil S."/>
            <person name="Pu L.-L."/>
            <person name="Saada N."/>
            <person name="Tang L."/>
            <person name="Weissenberger G."/>
            <person name="Zhu Y."/>
            <person name="Hemphill L."/>
            <person name="Shang Y."/>
            <person name="Youmans B."/>
            <person name="Ayvaz T."/>
            <person name="Ross M."/>
            <person name="Santibanez J."/>
            <person name="Aqrawi P."/>
            <person name="Gross S."/>
            <person name="Joshi V."/>
            <person name="Fowler G."/>
            <person name="Nazareth L."/>
            <person name="Reid J."/>
            <person name="Worley K."/>
            <person name="Petrosino J."/>
            <person name="Highlander S."/>
            <person name="Gibbs R."/>
        </authorList>
    </citation>
    <scope>NUCLEOTIDE SEQUENCE [LARGE SCALE GENOMIC DNA]</scope>
    <source>
        <strain evidence="9">DSM 16973</strain>
    </source>
</reference>
<dbReference type="GO" id="GO:0032259">
    <property type="term" value="P:methylation"/>
    <property type="evidence" value="ECO:0007669"/>
    <property type="project" value="UniProtKB-KW"/>
</dbReference>
<protein>
    <recommendedName>
        <fullName evidence="1">DNA (cytosine-5-)-methyltransferase</fullName>
        <ecNumber evidence="1">2.1.1.37</ecNumber>
    </recommendedName>
</protein>
<comment type="catalytic activity">
    <reaction evidence="6">
        <text>a 2'-deoxycytidine in DNA + S-adenosyl-L-methionine = a 5-methyl-2'-deoxycytidine in DNA + S-adenosyl-L-homocysteine + H(+)</text>
        <dbReference type="Rhea" id="RHEA:13681"/>
        <dbReference type="Rhea" id="RHEA-COMP:11369"/>
        <dbReference type="Rhea" id="RHEA-COMP:11370"/>
        <dbReference type="ChEBI" id="CHEBI:15378"/>
        <dbReference type="ChEBI" id="CHEBI:57856"/>
        <dbReference type="ChEBI" id="CHEBI:59789"/>
        <dbReference type="ChEBI" id="CHEBI:85452"/>
        <dbReference type="ChEBI" id="CHEBI:85454"/>
        <dbReference type="EC" id="2.1.1.37"/>
    </reaction>
</comment>
<evidence type="ECO:0000256" key="7">
    <source>
        <dbReference type="PROSITE-ProRule" id="PRU01016"/>
    </source>
</evidence>
<comment type="similarity">
    <text evidence="7">Belongs to the class I-like SAM-binding methyltransferase superfamily. C5-methyltransferase family.</text>
</comment>
<feature type="active site" evidence="7">
    <location>
        <position position="76"/>
    </location>
</feature>
<dbReference type="Proteomes" id="UP000004394">
    <property type="component" value="Unassembled WGS sequence"/>
</dbReference>
<evidence type="ECO:0000256" key="2">
    <source>
        <dbReference type="ARBA" id="ARBA00022603"/>
    </source>
</evidence>
<organism evidence="9 10">
    <name type="scientific">Hoylesella marshii DSM 16973 = JCM 13450</name>
    <dbReference type="NCBI Taxonomy" id="862515"/>
    <lineage>
        <taxon>Bacteria</taxon>
        <taxon>Pseudomonadati</taxon>
        <taxon>Bacteroidota</taxon>
        <taxon>Bacteroidia</taxon>
        <taxon>Bacteroidales</taxon>
        <taxon>Prevotellaceae</taxon>
        <taxon>Hoylesella</taxon>
    </lineage>
</organism>
<dbReference type="GO" id="GO:0009307">
    <property type="term" value="P:DNA restriction-modification system"/>
    <property type="evidence" value="ECO:0007669"/>
    <property type="project" value="UniProtKB-KW"/>
</dbReference>
<feature type="compositionally biased region" description="Basic and acidic residues" evidence="8">
    <location>
        <begin position="217"/>
        <end position="227"/>
    </location>
</feature>
<sequence>MKRFIMHASLFSGIGAPELAAFWLGWQNVFHCEISEFCNTILNYWYPNSIGYENIKQADFSKWQGKIDVLTGGFPCQPFSSAGQRLGANDDRYLWPEMLRAIRQIQPSFVIGENVAGILSMVQPGEAVKVGCTTSLFGEGDDIYRKEQQFVVETVCTDLEREGYTIQPFVIPACSVGAPHQRDRVWFIARRNVPTPLDDTMHDGVLRGSCINEGESEAQRLQERDEIQQPSESDSLLGHAAHSCNAGAESMRERQAEVLPAGTATDSTGCGDTAQQESAGAPREGGTDDGKPEERRTTPERPAGLPLFPRNPADPECSRGNALVDKLQPEQPDGVRADGNGTQWDVDDSQCSEPQGARREVQAERLAGNVQQSGLAAYSGGERRQEVYDDDEQSESTQEAESGTEQLGGADCPQGWWRNFPTVTPICGGNDGLPFDVSRLAIPFTRWRQESIKALGNSMVPQVVFELFRAIETEILEE</sequence>
<gene>
    <name evidence="9" type="ORF">HMPREF0658_1278</name>
</gene>
<evidence type="ECO:0000256" key="4">
    <source>
        <dbReference type="ARBA" id="ARBA00022691"/>
    </source>
</evidence>
<feature type="region of interest" description="Disordered" evidence="8">
    <location>
        <begin position="216"/>
        <end position="412"/>
    </location>
</feature>
<feature type="compositionally biased region" description="Basic and acidic residues" evidence="8">
    <location>
        <begin position="285"/>
        <end position="299"/>
    </location>
</feature>
<dbReference type="GO" id="GO:0003886">
    <property type="term" value="F:DNA (cytosine-5-)-methyltransferase activity"/>
    <property type="evidence" value="ECO:0007669"/>
    <property type="project" value="UniProtKB-EC"/>
</dbReference>
<dbReference type="eggNOG" id="COG0270">
    <property type="taxonomic scope" value="Bacteria"/>
</dbReference>
<evidence type="ECO:0000256" key="3">
    <source>
        <dbReference type="ARBA" id="ARBA00022679"/>
    </source>
</evidence>
<dbReference type="PANTHER" id="PTHR46098">
    <property type="entry name" value="TRNA (CYTOSINE(38)-C(5))-METHYLTRANSFERASE"/>
    <property type="match status" value="1"/>
</dbReference>